<dbReference type="GO" id="GO:0005868">
    <property type="term" value="C:cytoplasmic dynein complex"/>
    <property type="evidence" value="ECO:0007669"/>
    <property type="project" value="TreeGrafter"/>
</dbReference>
<dbReference type="PANTHER" id="PTHR12442">
    <property type="entry name" value="DYNEIN INTERMEDIATE CHAIN"/>
    <property type="match status" value="1"/>
</dbReference>
<dbReference type="WBParaSite" id="PSAMB.scaffold11533size3286.g34207.t1">
    <property type="protein sequence ID" value="PSAMB.scaffold11533size3286.g34207.t1"/>
    <property type="gene ID" value="PSAMB.scaffold11533size3286.g34207"/>
</dbReference>
<dbReference type="AlphaFoldDB" id="A0A914UR22"/>
<dbReference type="GO" id="GO:0045504">
    <property type="term" value="F:dynein heavy chain binding"/>
    <property type="evidence" value="ECO:0007669"/>
    <property type="project" value="TreeGrafter"/>
</dbReference>
<dbReference type="InterPro" id="IPR001680">
    <property type="entry name" value="WD40_rpt"/>
</dbReference>
<dbReference type="GO" id="GO:0045503">
    <property type="term" value="F:dynein light chain binding"/>
    <property type="evidence" value="ECO:0007669"/>
    <property type="project" value="TreeGrafter"/>
</dbReference>
<organism evidence="6 7">
    <name type="scientific">Plectus sambesii</name>
    <dbReference type="NCBI Taxonomy" id="2011161"/>
    <lineage>
        <taxon>Eukaryota</taxon>
        <taxon>Metazoa</taxon>
        <taxon>Ecdysozoa</taxon>
        <taxon>Nematoda</taxon>
        <taxon>Chromadorea</taxon>
        <taxon>Plectida</taxon>
        <taxon>Plectina</taxon>
        <taxon>Plectoidea</taxon>
        <taxon>Plectidae</taxon>
        <taxon>Plectus</taxon>
    </lineage>
</organism>
<sequence length="280" mass="30724">SPLSTTAHTHPIYSLTVVGTQNAHNLISVSTDGRLCSWSIDNLNQPQEAIDLTWKGSKQVASTCLSFPLNDVNNFVVGGEEGTVYTGCRHGSKAGVVDAYDGHYAPISGVDCHQAVGPVDFSQLFLTSSFDWTVKLWSTKEAKPLCSFENHNDYVLDVAWSPAHPALFACVDGQGKLDVWNMNEDAESPAASLVVEGSPALNKVMWMANGQQLVVGDNSGKVWLYDVHESLANPRQDEWTRLTRTLNDIRQAAKETEELNQTLAEMNQTSTTSLPQTRNW</sequence>
<evidence type="ECO:0000313" key="6">
    <source>
        <dbReference type="Proteomes" id="UP000887566"/>
    </source>
</evidence>
<dbReference type="InterPro" id="IPR015943">
    <property type="entry name" value="WD40/YVTN_repeat-like_dom_sf"/>
</dbReference>
<evidence type="ECO:0000256" key="1">
    <source>
        <dbReference type="ARBA" id="ARBA00004496"/>
    </source>
</evidence>
<evidence type="ECO:0000256" key="3">
    <source>
        <dbReference type="ARBA" id="ARBA00022574"/>
    </source>
</evidence>
<keyword evidence="6" id="KW-1185">Reference proteome</keyword>
<evidence type="ECO:0000256" key="2">
    <source>
        <dbReference type="ARBA" id="ARBA00022490"/>
    </source>
</evidence>
<dbReference type="InterPro" id="IPR036322">
    <property type="entry name" value="WD40_repeat_dom_sf"/>
</dbReference>
<keyword evidence="3" id="KW-0853">WD repeat</keyword>
<dbReference type="Pfam" id="PF00400">
    <property type="entry name" value="WD40"/>
    <property type="match status" value="2"/>
</dbReference>
<feature type="coiled-coil region" evidence="5">
    <location>
        <begin position="242"/>
        <end position="269"/>
    </location>
</feature>
<comment type="subcellular location">
    <subcellularLocation>
        <location evidence="1">Cytoplasm</location>
    </subcellularLocation>
</comment>
<reference evidence="7" key="1">
    <citation type="submission" date="2022-11" db="UniProtKB">
        <authorList>
            <consortium name="WormBaseParasite"/>
        </authorList>
    </citation>
    <scope>IDENTIFICATION</scope>
</reference>
<evidence type="ECO:0000256" key="4">
    <source>
        <dbReference type="ARBA" id="ARBA00022737"/>
    </source>
</evidence>
<name>A0A914UR22_9BILA</name>
<dbReference type="SMART" id="SM00320">
    <property type="entry name" value="WD40"/>
    <property type="match status" value="4"/>
</dbReference>
<dbReference type="Gene3D" id="2.130.10.10">
    <property type="entry name" value="YVTN repeat-like/Quinoprotein amine dehydrogenase"/>
    <property type="match status" value="2"/>
</dbReference>
<keyword evidence="2" id="KW-0963">Cytoplasm</keyword>
<dbReference type="InterPro" id="IPR050687">
    <property type="entry name" value="Dynein_IC"/>
</dbReference>
<accession>A0A914UR22</accession>
<dbReference type="GO" id="GO:0010970">
    <property type="term" value="P:transport along microtubule"/>
    <property type="evidence" value="ECO:0007669"/>
    <property type="project" value="TreeGrafter"/>
</dbReference>
<keyword evidence="5" id="KW-0175">Coiled coil</keyword>
<protein>
    <submittedName>
        <fullName evidence="7">Cytoplasmic dynein 1 intermediate chain 2</fullName>
    </submittedName>
</protein>
<dbReference type="PANTHER" id="PTHR12442:SF22">
    <property type="entry name" value="CYTOPLASMIC DYNEIN 1 INTERMEDIATE CHAIN-RELATED"/>
    <property type="match status" value="1"/>
</dbReference>
<dbReference type="Proteomes" id="UP000887566">
    <property type="component" value="Unplaced"/>
</dbReference>
<dbReference type="GO" id="GO:0005737">
    <property type="term" value="C:cytoplasm"/>
    <property type="evidence" value="ECO:0007669"/>
    <property type="project" value="UniProtKB-SubCell"/>
</dbReference>
<dbReference type="SUPFAM" id="SSF50978">
    <property type="entry name" value="WD40 repeat-like"/>
    <property type="match status" value="1"/>
</dbReference>
<evidence type="ECO:0000256" key="5">
    <source>
        <dbReference type="SAM" id="Coils"/>
    </source>
</evidence>
<evidence type="ECO:0000313" key="7">
    <source>
        <dbReference type="WBParaSite" id="PSAMB.scaffold11533size3286.g34207.t1"/>
    </source>
</evidence>
<keyword evidence="4" id="KW-0677">Repeat</keyword>
<proteinExistence type="predicted"/>